<dbReference type="Gramene" id="rna14341">
    <property type="protein sequence ID" value="RHN66372.1"/>
    <property type="gene ID" value="gene14341"/>
</dbReference>
<proteinExistence type="predicted"/>
<reference evidence="5" key="3">
    <citation type="submission" date="2015-04" db="UniProtKB">
        <authorList>
            <consortium name="EnsemblPlants"/>
        </authorList>
    </citation>
    <scope>IDENTIFICATION</scope>
    <source>
        <strain evidence="5">cv. Jemalong A17</strain>
    </source>
</reference>
<reference evidence="3 6" key="2">
    <citation type="journal article" date="2014" name="BMC Genomics">
        <title>An improved genome release (version Mt4.0) for the model legume Medicago truncatula.</title>
        <authorList>
            <person name="Tang H."/>
            <person name="Krishnakumar V."/>
            <person name="Bidwell S."/>
            <person name="Rosen B."/>
            <person name="Chan A."/>
            <person name="Zhou S."/>
            <person name="Gentzbittel L."/>
            <person name="Childs K.L."/>
            <person name="Yandell M."/>
            <person name="Gundlach H."/>
            <person name="Mayer K.F."/>
            <person name="Schwartz D.C."/>
            <person name="Town C.D."/>
        </authorList>
    </citation>
    <scope>GENOME REANNOTATION</scope>
    <source>
        <strain evidence="5 6">cv. Jemalong A17</strain>
    </source>
</reference>
<evidence type="ECO:0000313" key="7">
    <source>
        <dbReference type="Proteomes" id="UP000265566"/>
    </source>
</evidence>
<dbReference type="EMBL" id="PSQE01000003">
    <property type="protein sequence ID" value="RHN66372.1"/>
    <property type="molecule type" value="Genomic_DNA"/>
</dbReference>
<sequence length="68" mass="7930">MAKIIKFVYVMIIIISFFLVATNAKDDCLVDADCVTLVCEFDERPQCVINTCRCRPLRFSGFYYEQLH</sequence>
<dbReference type="Proteomes" id="UP000002051">
    <property type="component" value="Chromosome 3"/>
</dbReference>
<evidence type="ECO:0000313" key="5">
    <source>
        <dbReference type="EnsemblPlants" id="AES69731"/>
    </source>
</evidence>
<evidence type="ECO:0000313" key="6">
    <source>
        <dbReference type="Proteomes" id="UP000002051"/>
    </source>
</evidence>
<gene>
    <name evidence="3" type="ordered locus">MTR_3g033955</name>
    <name evidence="4" type="ORF">MtrunA17_Chr3g0090211</name>
</gene>
<evidence type="ECO:0000313" key="4">
    <source>
        <dbReference type="EMBL" id="RHN66372.1"/>
    </source>
</evidence>
<dbReference type="AlphaFoldDB" id="G7IX60"/>
<keyword evidence="1" id="KW-1133">Transmembrane helix</keyword>
<dbReference type="HOGENOM" id="CLU_181053_0_2_1"/>
<evidence type="ECO:0000259" key="2">
    <source>
        <dbReference type="Pfam" id="PF07127"/>
    </source>
</evidence>
<dbReference type="Pfam" id="PF07127">
    <property type="entry name" value="Nodulin_late"/>
    <property type="match status" value="1"/>
</dbReference>
<feature type="domain" description="Late nodulin" evidence="2">
    <location>
        <begin position="1"/>
        <end position="53"/>
    </location>
</feature>
<dbReference type="Proteomes" id="UP000265566">
    <property type="component" value="Chromosome 3"/>
</dbReference>
<organism evidence="3 6">
    <name type="scientific">Medicago truncatula</name>
    <name type="common">Barrel medic</name>
    <name type="synonym">Medicago tribuloides</name>
    <dbReference type="NCBI Taxonomy" id="3880"/>
    <lineage>
        <taxon>Eukaryota</taxon>
        <taxon>Viridiplantae</taxon>
        <taxon>Streptophyta</taxon>
        <taxon>Embryophyta</taxon>
        <taxon>Tracheophyta</taxon>
        <taxon>Spermatophyta</taxon>
        <taxon>Magnoliopsida</taxon>
        <taxon>eudicotyledons</taxon>
        <taxon>Gunneridae</taxon>
        <taxon>Pentapetalae</taxon>
        <taxon>rosids</taxon>
        <taxon>fabids</taxon>
        <taxon>Fabales</taxon>
        <taxon>Fabaceae</taxon>
        <taxon>Papilionoideae</taxon>
        <taxon>50 kb inversion clade</taxon>
        <taxon>NPAAA clade</taxon>
        <taxon>Hologalegina</taxon>
        <taxon>IRL clade</taxon>
        <taxon>Trifolieae</taxon>
        <taxon>Medicago</taxon>
    </lineage>
</organism>
<evidence type="ECO:0000313" key="3">
    <source>
        <dbReference type="EMBL" id="AES69731.1"/>
    </source>
</evidence>
<evidence type="ECO:0000256" key="1">
    <source>
        <dbReference type="SAM" id="Phobius"/>
    </source>
</evidence>
<reference evidence="3 6" key="1">
    <citation type="journal article" date="2011" name="Nature">
        <title>The Medicago genome provides insight into the evolution of rhizobial symbioses.</title>
        <authorList>
            <person name="Young N.D."/>
            <person name="Debelle F."/>
            <person name="Oldroyd G.E."/>
            <person name="Geurts R."/>
            <person name="Cannon S.B."/>
            <person name="Udvardi M.K."/>
            <person name="Benedito V.A."/>
            <person name="Mayer K.F."/>
            <person name="Gouzy J."/>
            <person name="Schoof H."/>
            <person name="Van de Peer Y."/>
            <person name="Proost S."/>
            <person name="Cook D.R."/>
            <person name="Meyers B.C."/>
            <person name="Spannagl M."/>
            <person name="Cheung F."/>
            <person name="De Mita S."/>
            <person name="Krishnakumar V."/>
            <person name="Gundlach H."/>
            <person name="Zhou S."/>
            <person name="Mudge J."/>
            <person name="Bharti A.K."/>
            <person name="Murray J.D."/>
            <person name="Naoumkina M.A."/>
            <person name="Rosen B."/>
            <person name="Silverstein K.A."/>
            <person name="Tang H."/>
            <person name="Rombauts S."/>
            <person name="Zhao P.X."/>
            <person name="Zhou P."/>
            <person name="Barbe V."/>
            <person name="Bardou P."/>
            <person name="Bechner M."/>
            <person name="Bellec A."/>
            <person name="Berger A."/>
            <person name="Berges H."/>
            <person name="Bidwell S."/>
            <person name="Bisseling T."/>
            <person name="Choisne N."/>
            <person name="Couloux A."/>
            <person name="Denny R."/>
            <person name="Deshpande S."/>
            <person name="Dai X."/>
            <person name="Doyle J.J."/>
            <person name="Dudez A.M."/>
            <person name="Farmer A.D."/>
            <person name="Fouteau S."/>
            <person name="Franken C."/>
            <person name="Gibelin C."/>
            <person name="Gish J."/>
            <person name="Goldstein S."/>
            <person name="Gonzalez A.J."/>
            <person name="Green P.J."/>
            <person name="Hallab A."/>
            <person name="Hartog M."/>
            <person name="Hua A."/>
            <person name="Humphray S.J."/>
            <person name="Jeong D.H."/>
            <person name="Jing Y."/>
            <person name="Jocker A."/>
            <person name="Kenton S.M."/>
            <person name="Kim D.J."/>
            <person name="Klee K."/>
            <person name="Lai H."/>
            <person name="Lang C."/>
            <person name="Lin S."/>
            <person name="Macmil S.L."/>
            <person name="Magdelenat G."/>
            <person name="Matthews L."/>
            <person name="McCorrison J."/>
            <person name="Monaghan E.L."/>
            <person name="Mun J.H."/>
            <person name="Najar F.Z."/>
            <person name="Nicholson C."/>
            <person name="Noirot C."/>
            <person name="O'Bleness M."/>
            <person name="Paule C.R."/>
            <person name="Poulain J."/>
            <person name="Prion F."/>
            <person name="Qin B."/>
            <person name="Qu C."/>
            <person name="Retzel E.F."/>
            <person name="Riddle C."/>
            <person name="Sallet E."/>
            <person name="Samain S."/>
            <person name="Samson N."/>
            <person name="Sanders I."/>
            <person name="Saurat O."/>
            <person name="Scarpelli C."/>
            <person name="Schiex T."/>
            <person name="Segurens B."/>
            <person name="Severin A.J."/>
            <person name="Sherrier D.J."/>
            <person name="Shi R."/>
            <person name="Sims S."/>
            <person name="Singer S.R."/>
            <person name="Sinharoy S."/>
            <person name="Sterck L."/>
            <person name="Viollet A."/>
            <person name="Wang B.B."/>
            <person name="Wang K."/>
            <person name="Wang M."/>
            <person name="Wang X."/>
            <person name="Warfsmann J."/>
            <person name="Weissenbach J."/>
            <person name="White D.D."/>
            <person name="White J.D."/>
            <person name="Wiley G.B."/>
            <person name="Wincker P."/>
            <person name="Xing Y."/>
            <person name="Yang L."/>
            <person name="Yao Z."/>
            <person name="Ying F."/>
            <person name="Zhai J."/>
            <person name="Zhou L."/>
            <person name="Zuber A."/>
            <person name="Denarie J."/>
            <person name="Dixon R.A."/>
            <person name="May G.D."/>
            <person name="Schwartz D.C."/>
            <person name="Rogers J."/>
            <person name="Quetier F."/>
            <person name="Town C.D."/>
            <person name="Roe B.A."/>
        </authorList>
    </citation>
    <scope>NUCLEOTIDE SEQUENCE [LARGE SCALE GENOMIC DNA]</scope>
    <source>
        <strain evidence="3">A17</strain>
        <strain evidence="5 6">cv. Jemalong A17</strain>
    </source>
</reference>
<keyword evidence="6" id="KW-1185">Reference proteome</keyword>
<keyword evidence="1" id="KW-0472">Membrane</keyword>
<feature type="transmembrane region" description="Helical" evidence="1">
    <location>
        <begin position="7"/>
        <end position="24"/>
    </location>
</feature>
<reference evidence="4" key="5">
    <citation type="journal article" date="2018" name="Nat. Plants">
        <title>Whole-genome landscape of Medicago truncatula symbiotic genes.</title>
        <authorList>
            <person name="Pecrix Y."/>
            <person name="Gamas P."/>
            <person name="Carrere S."/>
        </authorList>
    </citation>
    <scope>NUCLEOTIDE SEQUENCE</scope>
    <source>
        <tissue evidence="4">Leaves</tissue>
    </source>
</reference>
<reference evidence="7" key="4">
    <citation type="journal article" date="2018" name="Nat. Plants">
        <title>Whole-genome landscape of Medicago truncatula symbiotic genes.</title>
        <authorList>
            <person name="Pecrix Y."/>
            <person name="Staton S.E."/>
            <person name="Sallet E."/>
            <person name="Lelandais-Briere C."/>
            <person name="Moreau S."/>
            <person name="Carrere S."/>
            <person name="Blein T."/>
            <person name="Jardinaud M.F."/>
            <person name="Latrasse D."/>
            <person name="Zouine M."/>
            <person name="Zahm M."/>
            <person name="Kreplak J."/>
            <person name="Mayjonade B."/>
            <person name="Satge C."/>
            <person name="Perez M."/>
            <person name="Cauet S."/>
            <person name="Marande W."/>
            <person name="Chantry-Darmon C."/>
            <person name="Lopez-Roques C."/>
            <person name="Bouchez O."/>
            <person name="Berard A."/>
            <person name="Debelle F."/>
            <person name="Munos S."/>
            <person name="Bendahmane A."/>
            <person name="Berges H."/>
            <person name="Niebel A."/>
            <person name="Buitink J."/>
            <person name="Frugier F."/>
            <person name="Benhamed M."/>
            <person name="Crespi M."/>
            <person name="Gouzy J."/>
            <person name="Gamas P."/>
        </authorList>
    </citation>
    <scope>NUCLEOTIDE SEQUENCE [LARGE SCALE GENOMIC DNA]</scope>
    <source>
        <strain evidence="7">cv. Jemalong A17</strain>
    </source>
</reference>
<dbReference type="InterPro" id="IPR009810">
    <property type="entry name" value="Nodulin_late_dom"/>
</dbReference>
<protein>
    <submittedName>
        <fullName evidence="3">Nodule Cysteine-Rich (NCR) secreted peptide</fullName>
    </submittedName>
    <submittedName>
        <fullName evidence="4">Putative Late nodulin</fullName>
    </submittedName>
</protein>
<name>G7IX60_MEDTR</name>
<dbReference type="PaxDb" id="3880-AES69731"/>
<dbReference type="GO" id="GO:0046872">
    <property type="term" value="F:metal ion binding"/>
    <property type="evidence" value="ECO:0007669"/>
    <property type="project" value="InterPro"/>
</dbReference>
<accession>G7IX60</accession>
<dbReference type="EnsemblPlants" id="AES69731">
    <property type="protein sequence ID" value="AES69731"/>
    <property type="gene ID" value="MTR_3g033955"/>
</dbReference>
<keyword evidence="1" id="KW-0812">Transmembrane</keyword>
<dbReference type="EMBL" id="CM001219">
    <property type="protein sequence ID" value="AES69731.1"/>
    <property type="molecule type" value="Genomic_DNA"/>
</dbReference>